<organism evidence="1 2">
    <name type="scientific">Candidatus Berkelbacteria bacterium Licking1014_85</name>
    <dbReference type="NCBI Taxonomy" id="2017148"/>
    <lineage>
        <taxon>Bacteria</taxon>
        <taxon>Candidatus Berkelbacteria</taxon>
    </lineage>
</organism>
<evidence type="ECO:0000313" key="1">
    <source>
        <dbReference type="EMBL" id="TSC93817.1"/>
    </source>
</evidence>
<evidence type="ECO:0008006" key="3">
    <source>
        <dbReference type="Google" id="ProtNLM"/>
    </source>
</evidence>
<name>A0A554LLR8_9BACT</name>
<dbReference type="AlphaFoldDB" id="A0A554LLR8"/>
<accession>A0A554LLR8</accession>
<reference evidence="1 2" key="1">
    <citation type="submission" date="2017-07" db="EMBL/GenBank/DDBJ databases">
        <title>Mechanisms for carbon and nitrogen cycling indicate functional differentiation within the Candidate Phyla Radiation.</title>
        <authorList>
            <person name="Danczak R.E."/>
            <person name="Johnston M.D."/>
            <person name="Kenah C."/>
            <person name="Slattery M."/>
            <person name="Wrighton K.C."/>
            <person name="Wilkins M.J."/>
        </authorList>
    </citation>
    <scope>NUCLEOTIDE SEQUENCE [LARGE SCALE GENOMIC DNA]</scope>
    <source>
        <strain evidence="1">Licking1014_85</strain>
    </source>
</reference>
<comment type="caution">
    <text evidence="1">The sequence shown here is derived from an EMBL/GenBank/DDBJ whole genome shotgun (WGS) entry which is preliminary data.</text>
</comment>
<sequence length="71" mass="8206">MNQIIGLKNLRENTKIYIDAIEKGASFIVLQRSKPIFKITPIDTESNWKEMIDFTKIKKGGVEIKQLLSRL</sequence>
<dbReference type="EMBL" id="VMGI01000009">
    <property type="protein sequence ID" value="TSC93817.1"/>
    <property type="molecule type" value="Genomic_DNA"/>
</dbReference>
<protein>
    <recommendedName>
        <fullName evidence="3">Antitoxin</fullName>
    </recommendedName>
</protein>
<evidence type="ECO:0000313" key="2">
    <source>
        <dbReference type="Proteomes" id="UP000315589"/>
    </source>
</evidence>
<dbReference type="Proteomes" id="UP000315589">
    <property type="component" value="Unassembled WGS sequence"/>
</dbReference>
<gene>
    <name evidence="1" type="ORF">CEN91_113</name>
</gene>
<proteinExistence type="predicted"/>